<dbReference type="InterPro" id="IPR050245">
    <property type="entry name" value="PrsA_foldase"/>
</dbReference>
<sequence>MKTKSLISLLTIAAAHLGFGQSIVINNDAMPVAKFSKEYEAGLKNQGIDQTIDSYINFKLIQDYSKSLKADTTQNFRTQIGTRLNELKKESYYPKELETKFLNDYIAANQKEKQIQVFFAKKEEGVKKDFQKIYNDVRLGKMTMDQAIQTEAKGDAKPLYIKAGVLSAELEADVQKLSIGGYSKLIDTPDNVMFVKVVGERPSLGYLIFGTLSYPNDANAEKAKTEIYKALSSGKKFNEVTAEFGSNDNEKKNGGVVMGSPVLPEEAYAQLKTLKEGDYTKTPILIENKWFIFNIYSKRPYQITPDTKEFFFTDMMNSQYGNAFYDAFIDKLKKSSGYKESAAAGKTKTSYAEFKKLVNDKEPLYTYNGQQFTVGDFKTQIKDHTADIEKMDNQKWGQLVDMMGRNFLMRSYTTEFENRPEIKNQLEDIKKNLYSNYFYAEYLKKEISLHPEWSAEYYNKNKDKFKKEAAAKGRVIIPANEADVDKFVKAIKNPADWEKLQAEYKGKTNDKKQPLANFNEGEMVESAEVFTKYNVPFKTGVYTAKIGGRTLIIANDEILPAGFMTQKEAEESGELEELVTSEQIKKILADLKSKAKITIEPGFVSALQKNFKK</sequence>
<keyword evidence="5" id="KW-0413">Isomerase</keyword>
<evidence type="ECO:0000256" key="4">
    <source>
        <dbReference type="ARBA" id="ARBA00023110"/>
    </source>
</evidence>
<evidence type="ECO:0000256" key="2">
    <source>
        <dbReference type="ARBA" id="ARBA00013194"/>
    </source>
</evidence>
<reference evidence="6" key="1">
    <citation type="journal article" date="2013" name="Lancet">
        <title>First case of E anophelis outbreak in an intensive-care unit.</title>
        <authorList>
            <person name="Teo J."/>
            <person name="Tan S.Y."/>
            <person name="Tay M."/>
            <person name="Ding Y."/>
            <person name="Kjelleberg S."/>
            <person name="Givskov M."/>
            <person name="Lin R.T."/>
            <person name="Yang L."/>
        </authorList>
    </citation>
    <scope>NUCLEOTIDE SEQUENCE [LARGE SCALE GENOMIC DNA]</scope>
    <source>
        <strain evidence="6">NUHP1</strain>
    </source>
</reference>
<evidence type="ECO:0000256" key="5">
    <source>
        <dbReference type="ARBA" id="ARBA00023235"/>
    </source>
</evidence>
<dbReference type="STRING" id="1338011.BD94_1285"/>
<dbReference type="HOGENOM" id="CLU_448158_0_0_10"/>
<dbReference type="EC" id="5.2.1.8" evidence="2"/>
<dbReference type="KEGG" id="eao:BD94_1285"/>
<reference evidence="6" key="2">
    <citation type="journal article" date="2015" name="Genome Biol. Evol.">
        <title>Complete Genome Sequence and Transcriptomic Analysis of the Novel Pathogen Elizabethkingia anophelis in Response to Oxidative Stress.</title>
        <authorList>
            <person name="Li Y."/>
            <person name="Liu Y."/>
            <person name="Chew S.C."/>
            <person name="Tay M."/>
            <person name="Salido M.M."/>
            <person name="Teo J."/>
            <person name="Lauro F.M."/>
            <person name="Givskov M."/>
            <person name="Yang L."/>
        </authorList>
    </citation>
    <scope>NUCLEOTIDE SEQUENCE</scope>
    <source>
        <strain evidence="6">NUHP1</strain>
    </source>
</reference>
<evidence type="ECO:0000313" key="7">
    <source>
        <dbReference type="Proteomes" id="UP000028933"/>
    </source>
</evidence>
<comment type="catalytic activity">
    <reaction evidence="1">
        <text>[protein]-peptidylproline (omega=180) = [protein]-peptidylproline (omega=0)</text>
        <dbReference type="Rhea" id="RHEA:16237"/>
        <dbReference type="Rhea" id="RHEA-COMP:10747"/>
        <dbReference type="Rhea" id="RHEA-COMP:10748"/>
        <dbReference type="ChEBI" id="CHEBI:83833"/>
        <dbReference type="ChEBI" id="CHEBI:83834"/>
        <dbReference type="EC" id="5.2.1.8"/>
    </reaction>
</comment>
<gene>
    <name evidence="6" type="ORF">BD94_1285</name>
</gene>
<dbReference type="EMBL" id="CP007547">
    <property type="protein sequence ID" value="AIL45060.1"/>
    <property type="molecule type" value="Genomic_DNA"/>
</dbReference>
<proteinExistence type="predicted"/>
<evidence type="ECO:0000256" key="3">
    <source>
        <dbReference type="ARBA" id="ARBA00022729"/>
    </source>
</evidence>
<protein>
    <recommendedName>
        <fullName evidence="2">peptidylprolyl isomerase</fullName>
        <ecNumber evidence="2">5.2.1.8</ecNumber>
    </recommendedName>
</protein>
<dbReference type="GO" id="GO:0003755">
    <property type="term" value="F:peptidyl-prolyl cis-trans isomerase activity"/>
    <property type="evidence" value="ECO:0007669"/>
    <property type="project" value="UniProtKB-KW"/>
</dbReference>
<dbReference type="Proteomes" id="UP000028933">
    <property type="component" value="Chromosome"/>
</dbReference>
<dbReference type="AlphaFoldDB" id="A0A077EHN4"/>
<organism evidence="6 7">
    <name type="scientific">Elizabethkingia anophelis NUHP1</name>
    <dbReference type="NCBI Taxonomy" id="1338011"/>
    <lineage>
        <taxon>Bacteria</taxon>
        <taxon>Pseudomonadati</taxon>
        <taxon>Bacteroidota</taxon>
        <taxon>Flavobacteriia</taxon>
        <taxon>Flavobacteriales</taxon>
        <taxon>Weeksellaceae</taxon>
        <taxon>Elizabethkingia</taxon>
    </lineage>
</organism>
<dbReference type="PANTHER" id="PTHR47245">
    <property type="entry name" value="PEPTIDYLPROLYL ISOMERASE"/>
    <property type="match status" value="1"/>
</dbReference>
<accession>A0A077EHN4</accession>
<dbReference type="SUPFAM" id="SSF54534">
    <property type="entry name" value="FKBP-like"/>
    <property type="match status" value="1"/>
</dbReference>
<name>A0A077EHN4_9FLAO</name>
<dbReference type="InterPro" id="IPR046357">
    <property type="entry name" value="PPIase_dom_sf"/>
</dbReference>
<dbReference type="eggNOG" id="ENOG502ZA3N">
    <property type="taxonomic scope" value="Bacteria"/>
</dbReference>
<keyword evidence="4" id="KW-0697">Rotamase</keyword>
<evidence type="ECO:0000256" key="1">
    <source>
        <dbReference type="ARBA" id="ARBA00000971"/>
    </source>
</evidence>
<evidence type="ECO:0000313" key="6">
    <source>
        <dbReference type="EMBL" id="AIL45060.1"/>
    </source>
</evidence>
<dbReference type="PANTHER" id="PTHR47245:SF1">
    <property type="entry name" value="FOLDASE PROTEIN PRSA"/>
    <property type="match status" value="1"/>
</dbReference>
<dbReference type="RefSeq" id="WP_024565099.1">
    <property type="nucleotide sequence ID" value="NZ_CP007547.1"/>
</dbReference>
<dbReference type="Gene3D" id="3.10.50.40">
    <property type="match status" value="1"/>
</dbReference>
<keyword evidence="3" id="KW-0732">Signal</keyword>